<evidence type="ECO:0000256" key="1">
    <source>
        <dbReference type="SAM" id="MobiDB-lite"/>
    </source>
</evidence>
<keyword evidence="3" id="KW-1185">Reference proteome</keyword>
<feature type="compositionally biased region" description="Basic and acidic residues" evidence="1">
    <location>
        <begin position="51"/>
        <end position="72"/>
    </location>
</feature>
<dbReference type="PANTHER" id="PTHR34066">
    <property type="entry name" value="GROWTH FACTOR 2"/>
    <property type="match status" value="1"/>
</dbReference>
<reference evidence="2 3" key="1">
    <citation type="journal article" date="2022" name="Nat. Plants">
        <title>Genomes of leafy and leafless Platanthera orchids illuminate the evolution of mycoheterotrophy.</title>
        <authorList>
            <person name="Li M.H."/>
            <person name="Liu K.W."/>
            <person name="Li Z."/>
            <person name="Lu H.C."/>
            <person name="Ye Q.L."/>
            <person name="Zhang D."/>
            <person name="Wang J.Y."/>
            <person name="Li Y.F."/>
            <person name="Zhong Z.M."/>
            <person name="Liu X."/>
            <person name="Yu X."/>
            <person name="Liu D.K."/>
            <person name="Tu X.D."/>
            <person name="Liu B."/>
            <person name="Hao Y."/>
            <person name="Liao X.Y."/>
            <person name="Jiang Y.T."/>
            <person name="Sun W.H."/>
            <person name="Chen J."/>
            <person name="Chen Y.Q."/>
            <person name="Ai Y."/>
            <person name="Zhai J.W."/>
            <person name="Wu S.S."/>
            <person name="Zhou Z."/>
            <person name="Hsiao Y.Y."/>
            <person name="Wu W.L."/>
            <person name="Chen Y.Y."/>
            <person name="Lin Y.F."/>
            <person name="Hsu J.L."/>
            <person name="Li C.Y."/>
            <person name="Wang Z.W."/>
            <person name="Zhao X."/>
            <person name="Zhong W.Y."/>
            <person name="Ma X.K."/>
            <person name="Ma L."/>
            <person name="Huang J."/>
            <person name="Chen G.Z."/>
            <person name="Huang M.Z."/>
            <person name="Huang L."/>
            <person name="Peng D.H."/>
            <person name="Luo Y.B."/>
            <person name="Zou S.Q."/>
            <person name="Chen S.P."/>
            <person name="Lan S."/>
            <person name="Tsai W.C."/>
            <person name="Van de Peer Y."/>
            <person name="Liu Z.J."/>
        </authorList>
    </citation>
    <scope>NUCLEOTIDE SEQUENCE [LARGE SCALE GENOMIC DNA]</scope>
    <source>
        <strain evidence="2">Lor287</strain>
    </source>
</reference>
<evidence type="ECO:0008006" key="4">
    <source>
        <dbReference type="Google" id="ProtNLM"/>
    </source>
</evidence>
<dbReference type="InterPro" id="IPR013885">
    <property type="entry name" value="DUF1764_euk"/>
</dbReference>
<comment type="caution">
    <text evidence="2">The sequence shown here is derived from an EMBL/GenBank/DDBJ whole genome shotgun (WGS) entry which is preliminary data.</text>
</comment>
<dbReference type="PANTHER" id="PTHR34066:SF1">
    <property type="entry name" value="DUF1764 FAMILY PROTEIN"/>
    <property type="match status" value="1"/>
</dbReference>
<proteinExistence type="predicted"/>
<dbReference type="EMBL" id="JBBWWQ010000003">
    <property type="protein sequence ID" value="KAK8950865.1"/>
    <property type="molecule type" value="Genomic_DNA"/>
</dbReference>
<organism evidence="2 3">
    <name type="scientific">Platanthera zijinensis</name>
    <dbReference type="NCBI Taxonomy" id="2320716"/>
    <lineage>
        <taxon>Eukaryota</taxon>
        <taxon>Viridiplantae</taxon>
        <taxon>Streptophyta</taxon>
        <taxon>Embryophyta</taxon>
        <taxon>Tracheophyta</taxon>
        <taxon>Spermatophyta</taxon>
        <taxon>Magnoliopsida</taxon>
        <taxon>Liliopsida</taxon>
        <taxon>Asparagales</taxon>
        <taxon>Orchidaceae</taxon>
        <taxon>Orchidoideae</taxon>
        <taxon>Orchideae</taxon>
        <taxon>Orchidinae</taxon>
        <taxon>Platanthera</taxon>
    </lineage>
</organism>
<accession>A0AAP0BUM0</accession>
<protein>
    <recommendedName>
        <fullName evidence="4">DUF1764 domain-containing protein</fullName>
    </recommendedName>
</protein>
<name>A0AAP0BUM0_9ASPA</name>
<dbReference type="Proteomes" id="UP001418222">
    <property type="component" value="Unassembled WGS sequence"/>
</dbReference>
<feature type="region of interest" description="Disordered" evidence="1">
    <location>
        <begin position="1"/>
        <end position="91"/>
    </location>
</feature>
<dbReference type="AlphaFoldDB" id="A0AAP0BUM0"/>
<gene>
    <name evidence="2" type="ORF">KSP39_PZI003408</name>
</gene>
<sequence>MKQKEDQSLPEKKKKKKMGREIEEIFRANKKKRKESPVLAGECSAKAKMGTGKEGKKVGEKKNESHEKEKKSSFKGFLAGDTPENRSKRRRTADGFALYSAEELGIGNPDAGSTPLCPFDCTCCF</sequence>
<dbReference type="Pfam" id="PF08576">
    <property type="entry name" value="DUF1764"/>
    <property type="match status" value="1"/>
</dbReference>
<evidence type="ECO:0000313" key="2">
    <source>
        <dbReference type="EMBL" id="KAK8950865.1"/>
    </source>
</evidence>
<feature type="compositionally biased region" description="Basic and acidic residues" evidence="1">
    <location>
        <begin position="1"/>
        <end position="11"/>
    </location>
</feature>
<evidence type="ECO:0000313" key="3">
    <source>
        <dbReference type="Proteomes" id="UP001418222"/>
    </source>
</evidence>